<reference evidence="3 4" key="1">
    <citation type="submission" date="2024-05" db="EMBL/GenBank/DDBJ databases">
        <authorList>
            <person name="Wallberg A."/>
        </authorList>
    </citation>
    <scope>NUCLEOTIDE SEQUENCE [LARGE SCALE GENOMIC DNA]</scope>
</reference>
<organism evidence="3 4">
    <name type="scientific">Meganyctiphanes norvegica</name>
    <name type="common">Northern krill</name>
    <name type="synonym">Thysanopoda norvegica</name>
    <dbReference type="NCBI Taxonomy" id="48144"/>
    <lineage>
        <taxon>Eukaryota</taxon>
        <taxon>Metazoa</taxon>
        <taxon>Ecdysozoa</taxon>
        <taxon>Arthropoda</taxon>
        <taxon>Crustacea</taxon>
        <taxon>Multicrustacea</taxon>
        <taxon>Malacostraca</taxon>
        <taxon>Eumalacostraca</taxon>
        <taxon>Eucarida</taxon>
        <taxon>Euphausiacea</taxon>
        <taxon>Euphausiidae</taxon>
        <taxon>Meganyctiphanes</taxon>
    </lineage>
</organism>
<keyword evidence="4" id="KW-1185">Reference proteome</keyword>
<feature type="region of interest" description="Disordered" evidence="2">
    <location>
        <begin position="189"/>
        <end position="213"/>
    </location>
</feature>
<name>A0AAV2PNH4_MEGNR</name>
<dbReference type="GO" id="GO:0048471">
    <property type="term" value="C:perinuclear region of cytoplasm"/>
    <property type="evidence" value="ECO:0007669"/>
    <property type="project" value="TreeGrafter"/>
</dbReference>
<accession>A0AAV2PNH4</accession>
<feature type="coiled-coil region" evidence="1">
    <location>
        <begin position="21"/>
        <end position="88"/>
    </location>
</feature>
<dbReference type="Proteomes" id="UP001497623">
    <property type="component" value="Unassembled WGS sequence"/>
</dbReference>
<evidence type="ECO:0000256" key="1">
    <source>
        <dbReference type="SAM" id="Coils"/>
    </source>
</evidence>
<dbReference type="Gene3D" id="1.20.58.1540">
    <property type="entry name" value="Actin interacting protein 3, C-terminal domain"/>
    <property type="match status" value="1"/>
</dbReference>
<dbReference type="AlphaFoldDB" id="A0AAV2PNH4"/>
<dbReference type="InterPro" id="IPR039320">
    <property type="entry name" value="RNF207"/>
</dbReference>
<evidence type="ECO:0000256" key="2">
    <source>
        <dbReference type="SAM" id="MobiDB-lite"/>
    </source>
</evidence>
<feature type="non-terminal residue" evidence="3">
    <location>
        <position position="1"/>
    </location>
</feature>
<dbReference type="PANTHER" id="PTHR22635:SF0">
    <property type="entry name" value="RING FINGER PROTEIN 207"/>
    <property type="match status" value="1"/>
</dbReference>
<dbReference type="PANTHER" id="PTHR22635">
    <property type="entry name" value="RING FINGER PROTEIN 207"/>
    <property type="match status" value="1"/>
</dbReference>
<evidence type="ECO:0000313" key="3">
    <source>
        <dbReference type="EMBL" id="CAL4061304.1"/>
    </source>
</evidence>
<proteinExistence type="predicted"/>
<gene>
    <name evidence="3" type="ORF">MNOR_LOCUS2054</name>
</gene>
<keyword evidence="1" id="KW-0175">Coiled coil</keyword>
<dbReference type="EMBL" id="CAXKWB010000592">
    <property type="protein sequence ID" value="CAL4061304.1"/>
    <property type="molecule type" value="Genomic_DNA"/>
</dbReference>
<dbReference type="GO" id="GO:0030544">
    <property type="term" value="F:Hsp70 protein binding"/>
    <property type="evidence" value="ECO:0007669"/>
    <property type="project" value="InterPro"/>
</dbReference>
<dbReference type="GO" id="GO:0044325">
    <property type="term" value="F:transmembrane transporter binding"/>
    <property type="evidence" value="ECO:0007669"/>
    <property type="project" value="TreeGrafter"/>
</dbReference>
<protein>
    <submittedName>
        <fullName evidence="3">Uncharacterized protein</fullName>
    </submittedName>
</protein>
<feature type="non-terminal residue" evidence="3">
    <location>
        <position position="213"/>
    </location>
</feature>
<comment type="caution">
    <text evidence="3">The sequence shown here is derived from an EMBL/GenBank/DDBJ whole genome shotgun (WGS) entry which is preliminary data.</text>
</comment>
<sequence>RSLSAAKLKVIESGGQFAEHCKSHENKFRELSSKFTRLKEEAQELHRDVTMRRCLTRRGRVEEIVRECAALEEEFRLYTDEIEDQRVRFDYSWDEMIQRVYAEQEVFTSQVNDVVCLRDENKRLMIIAQQLEPYIRSITALMERISPKLQAPAQTQAMTDSQVDIADNVNMNTVLGQILDQISKCNKDDQQQQQQLQQQQQQLQQQQQQQQQR</sequence>
<evidence type="ECO:0000313" key="4">
    <source>
        <dbReference type="Proteomes" id="UP001497623"/>
    </source>
</evidence>
<feature type="compositionally biased region" description="Low complexity" evidence="2">
    <location>
        <begin position="191"/>
        <end position="213"/>
    </location>
</feature>